<protein>
    <submittedName>
        <fullName evidence="4">Uncharacterized protein</fullName>
    </submittedName>
</protein>
<dbReference type="EMBL" id="JARJCW010000050">
    <property type="protein sequence ID" value="KAJ7203513.1"/>
    <property type="molecule type" value="Genomic_DNA"/>
</dbReference>
<accession>A0AAD6V7Z4</accession>
<keyword evidence="3" id="KW-0472">Membrane</keyword>
<dbReference type="AlphaFoldDB" id="A0AAD6V7Z4"/>
<feature type="region of interest" description="Disordered" evidence="2">
    <location>
        <begin position="32"/>
        <end position="68"/>
    </location>
</feature>
<feature type="transmembrane region" description="Helical" evidence="3">
    <location>
        <begin position="74"/>
        <end position="97"/>
    </location>
</feature>
<keyword evidence="3" id="KW-1133">Transmembrane helix</keyword>
<gene>
    <name evidence="4" type="ORF">GGX14DRAFT_461393</name>
</gene>
<organism evidence="4 5">
    <name type="scientific">Mycena pura</name>
    <dbReference type="NCBI Taxonomy" id="153505"/>
    <lineage>
        <taxon>Eukaryota</taxon>
        <taxon>Fungi</taxon>
        <taxon>Dikarya</taxon>
        <taxon>Basidiomycota</taxon>
        <taxon>Agaricomycotina</taxon>
        <taxon>Agaricomycetes</taxon>
        <taxon>Agaricomycetidae</taxon>
        <taxon>Agaricales</taxon>
        <taxon>Marasmiineae</taxon>
        <taxon>Mycenaceae</taxon>
        <taxon>Mycena</taxon>
    </lineage>
</organism>
<comment type="caution">
    <text evidence="4">The sequence shown here is derived from an EMBL/GenBank/DDBJ whole genome shotgun (WGS) entry which is preliminary data.</text>
</comment>
<name>A0AAD6V7Z4_9AGAR</name>
<keyword evidence="3" id="KW-0812">Transmembrane</keyword>
<evidence type="ECO:0000256" key="2">
    <source>
        <dbReference type="SAM" id="MobiDB-lite"/>
    </source>
</evidence>
<dbReference type="Proteomes" id="UP001219525">
    <property type="component" value="Unassembled WGS sequence"/>
</dbReference>
<sequence length="338" mass="38755">MHPNPNSRSSGRVLSTAPPAYDANAWTYSARVHDSPVGANNPRPTRSTASADPNDRMPLLPQNNSASSTSQTTWAWSVLIYKLLTLIFLTLCVRAAWGWMTKDPLDPAVRDRLRRQWDEEIQGHEKIRQAWAIEVEQHDTIRIGWEAERMELIAMREQLVRDKEDWKDEKRGEARRKKEEQDRIRATFYWEDLRADQHCLRYSTRQYTARVANVPRQYDPVQACKETAIEINGLKIHSPVQCEDRGCGGVIGHWMAGDPSCVTYFDGFADKGCTGPGSGRRAIESRLWNLQDGDNWRDMCSTTPARFRGLHFGGPDSCENWGFRGVWGTWNIEDRECS</sequence>
<reference evidence="4" key="1">
    <citation type="submission" date="2023-03" db="EMBL/GenBank/DDBJ databases">
        <title>Massive genome expansion in bonnet fungi (Mycena s.s.) driven by repeated elements and novel gene families across ecological guilds.</title>
        <authorList>
            <consortium name="Lawrence Berkeley National Laboratory"/>
            <person name="Harder C.B."/>
            <person name="Miyauchi S."/>
            <person name="Viragh M."/>
            <person name="Kuo A."/>
            <person name="Thoen E."/>
            <person name="Andreopoulos B."/>
            <person name="Lu D."/>
            <person name="Skrede I."/>
            <person name="Drula E."/>
            <person name="Henrissat B."/>
            <person name="Morin E."/>
            <person name="Kohler A."/>
            <person name="Barry K."/>
            <person name="LaButti K."/>
            <person name="Morin E."/>
            <person name="Salamov A."/>
            <person name="Lipzen A."/>
            <person name="Mereny Z."/>
            <person name="Hegedus B."/>
            <person name="Baldrian P."/>
            <person name="Stursova M."/>
            <person name="Weitz H."/>
            <person name="Taylor A."/>
            <person name="Grigoriev I.V."/>
            <person name="Nagy L.G."/>
            <person name="Martin F."/>
            <person name="Kauserud H."/>
        </authorList>
    </citation>
    <scope>NUCLEOTIDE SEQUENCE</scope>
    <source>
        <strain evidence="4">9144</strain>
    </source>
</reference>
<evidence type="ECO:0000256" key="3">
    <source>
        <dbReference type="SAM" id="Phobius"/>
    </source>
</evidence>
<evidence type="ECO:0000256" key="1">
    <source>
        <dbReference type="SAM" id="Coils"/>
    </source>
</evidence>
<keyword evidence="5" id="KW-1185">Reference proteome</keyword>
<evidence type="ECO:0000313" key="5">
    <source>
        <dbReference type="Proteomes" id="UP001219525"/>
    </source>
</evidence>
<keyword evidence="1" id="KW-0175">Coiled coil</keyword>
<feature type="compositionally biased region" description="Polar residues" evidence="2">
    <location>
        <begin position="42"/>
        <end position="51"/>
    </location>
</feature>
<feature type="coiled-coil region" evidence="1">
    <location>
        <begin position="149"/>
        <end position="183"/>
    </location>
</feature>
<evidence type="ECO:0000313" key="4">
    <source>
        <dbReference type="EMBL" id="KAJ7203513.1"/>
    </source>
</evidence>
<proteinExistence type="predicted"/>